<name>A0A543KW20_9BURK</name>
<organism evidence="3 4">
    <name type="scientific">Acidovorax temperans</name>
    <dbReference type="NCBI Taxonomy" id="80878"/>
    <lineage>
        <taxon>Bacteria</taxon>
        <taxon>Pseudomonadati</taxon>
        <taxon>Pseudomonadota</taxon>
        <taxon>Betaproteobacteria</taxon>
        <taxon>Burkholderiales</taxon>
        <taxon>Comamonadaceae</taxon>
        <taxon>Acidovorax</taxon>
    </lineage>
</organism>
<evidence type="ECO:0000313" key="4">
    <source>
        <dbReference type="Proteomes" id="UP000316993"/>
    </source>
</evidence>
<comment type="caution">
    <text evidence="3">The sequence shown here is derived from an EMBL/GenBank/DDBJ whole genome shotgun (WGS) entry which is preliminary data.</text>
</comment>
<accession>A0A543KW20</accession>
<feature type="region of interest" description="Disordered" evidence="1">
    <location>
        <begin position="116"/>
        <end position="139"/>
    </location>
</feature>
<keyword evidence="2" id="KW-0472">Membrane</keyword>
<keyword evidence="2" id="KW-0812">Transmembrane</keyword>
<dbReference type="RefSeq" id="WP_142085344.1">
    <property type="nucleotide sequence ID" value="NZ_VFPV01000004.1"/>
</dbReference>
<feature type="transmembrane region" description="Helical" evidence="2">
    <location>
        <begin position="193"/>
        <end position="211"/>
    </location>
</feature>
<dbReference type="AlphaFoldDB" id="A0A543KW20"/>
<proteinExistence type="predicted"/>
<dbReference type="Proteomes" id="UP000316993">
    <property type="component" value="Unassembled WGS sequence"/>
</dbReference>
<keyword evidence="2" id="KW-1133">Transmembrane helix</keyword>
<dbReference type="EMBL" id="VFPV01000004">
    <property type="protein sequence ID" value="TQM99265.1"/>
    <property type="molecule type" value="Genomic_DNA"/>
</dbReference>
<evidence type="ECO:0000256" key="1">
    <source>
        <dbReference type="SAM" id="MobiDB-lite"/>
    </source>
</evidence>
<gene>
    <name evidence="3" type="ORF">BDD18_3916</name>
</gene>
<protein>
    <submittedName>
        <fullName evidence="3">Uncharacterized protein</fullName>
    </submittedName>
</protein>
<feature type="transmembrane region" description="Helical" evidence="2">
    <location>
        <begin position="33"/>
        <end position="53"/>
    </location>
</feature>
<evidence type="ECO:0000313" key="3">
    <source>
        <dbReference type="EMBL" id="TQM99265.1"/>
    </source>
</evidence>
<sequence>MTTSSSPRRRWTSVRLTARDVAHDLEQRHSLRWHGLCIGTLTLLGMLLAAWLQKQAGVHLLSVRYAITLAVGYGIYLLVLRWWAARLIDDEEERGSADAVDALDVAVDAADLARSVPRSGGTRSPEMPRMSDVADSAESGKGLGDLASGALDGLGGADEGAVVIIPVVAIFLIGAAILAGAGALAMLFFSWDVLLAVAVELAFSVAAVRVATRVEREGWLTAAVRLTWKPLLGALLCAVLLSATIDHFLPQVDSLPEAVRMLQRG</sequence>
<evidence type="ECO:0000256" key="2">
    <source>
        <dbReference type="SAM" id="Phobius"/>
    </source>
</evidence>
<feature type="transmembrane region" description="Helical" evidence="2">
    <location>
        <begin position="231"/>
        <end position="249"/>
    </location>
</feature>
<feature type="transmembrane region" description="Helical" evidence="2">
    <location>
        <begin position="65"/>
        <end position="84"/>
    </location>
</feature>
<feature type="transmembrane region" description="Helical" evidence="2">
    <location>
        <begin position="161"/>
        <end position="187"/>
    </location>
</feature>
<reference evidence="3 4" key="1">
    <citation type="submission" date="2019-06" db="EMBL/GenBank/DDBJ databases">
        <title>Genomic Encyclopedia of Archaeal and Bacterial Type Strains, Phase II (KMG-II): from individual species to whole genera.</title>
        <authorList>
            <person name="Goeker M."/>
        </authorList>
    </citation>
    <scope>NUCLEOTIDE SEQUENCE [LARGE SCALE GENOMIC DNA]</scope>
    <source>
        <strain evidence="3 4">DSM 7270</strain>
    </source>
</reference>